<dbReference type="GO" id="GO:0008235">
    <property type="term" value="F:metalloexopeptidase activity"/>
    <property type="evidence" value="ECO:0007669"/>
    <property type="project" value="InterPro"/>
</dbReference>
<dbReference type="PANTHER" id="PTHR12147">
    <property type="entry name" value="METALLOPEPTIDASE M28 FAMILY MEMBER"/>
    <property type="match status" value="1"/>
</dbReference>
<keyword evidence="4" id="KW-1185">Reference proteome</keyword>
<proteinExistence type="predicted"/>
<dbReference type="STRING" id="388950.GCA_001611675_00860"/>
<feature type="chain" id="PRO_5010333376" evidence="1">
    <location>
        <begin position="19"/>
        <end position="503"/>
    </location>
</feature>
<keyword evidence="1" id="KW-0732">Signal</keyword>
<accession>A0A1I7K188</accession>
<dbReference type="GO" id="GO:0004180">
    <property type="term" value="F:carboxypeptidase activity"/>
    <property type="evidence" value="ECO:0007669"/>
    <property type="project" value="UniProtKB-KW"/>
</dbReference>
<dbReference type="SUPFAM" id="SSF53187">
    <property type="entry name" value="Zn-dependent exopeptidases"/>
    <property type="match status" value="1"/>
</dbReference>
<dbReference type="EMBL" id="FPCA01000004">
    <property type="protein sequence ID" value="SFU91194.1"/>
    <property type="molecule type" value="Genomic_DNA"/>
</dbReference>
<keyword evidence="3" id="KW-0645">Protease</keyword>
<evidence type="ECO:0000259" key="2">
    <source>
        <dbReference type="Pfam" id="PF04389"/>
    </source>
</evidence>
<reference evidence="4" key="1">
    <citation type="submission" date="2016-10" db="EMBL/GenBank/DDBJ databases">
        <authorList>
            <person name="Varghese N."/>
        </authorList>
    </citation>
    <scope>NUCLEOTIDE SEQUENCE [LARGE SCALE GENOMIC DNA]</scope>
    <source>
        <strain evidence="4">DSM 18820</strain>
    </source>
</reference>
<organism evidence="3 4">
    <name type="scientific">Pontibacter akesuensis</name>
    <dbReference type="NCBI Taxonomy" id="388950"/>
    <lineage>
        <taxon>Bacteria</taxon>
        <taxon>Pseudomonadati</taxon>
        <taxon>Bacteroidota</taxon>
        <taxon>Cytophagia</taxon>
        <taxon>Cytophagales</taxon>
        <taxon>Hymenobacteraceae</taxon>
        <taxon>Pontibacter</taxon>
    </lineage>
</organism>
<evidence type="ECO:0000313" key="4">
    <source>
        <dbReference type="Proteomes" id="UP000182491"/>
    </source>
</evidence>
<feature type="domain" description="Peptidase M28" evidence="2">
    <location>
        <begin position="273"/>
        <end position="480"/>
    </location>
</feature>
<sequence length="503" mass="54737">MKKAPLLILAGIASMAAACTQTPVTSPANSTVTAEATQPNLSLISADELREDLFTLSSDEMRGKRAGTEDELRAAAWVAEQARAAGLEPAGDDGTYFQFFPIKRTKVTDNSTVAINGKPLILWKNTWVTSPAEINVNAPVVWLNSLADTARQNLQGKVVAMTLQAPSPLPAQGMSLWNYRYVASALRQQTNALKNQKAAAIILVTDKEAESDFGFIGHVFEEGTYQLEGEAARQNTNAPVLLVHSSVAPALKQKNAKLKADIGVDSFVYPSANVVARAPGSDPSLKDEHVLFSGHHDHDGIGAVVDGDSIYNGADDNATVTVALIAIGKAWVQQPGKRSGLFVWHGAEERGLLGSRWYVEHPTVPKESIVAVLNADMIGRNAPDSAALLGSIPPHRNSTELVDMALNANQEFTKFSLDTSWDEASHPEGWYFRSDHLPYARAGIPAIFFTTLLHPDYHTPRDEAEFIDIEKLTRMTRWMYATGWAVSETMKRPATDPDAKLER</sequence>
<gene>
    <name evidence="3" type="ORF">SAMN04487941_3279</name>
</gene>
<dbReference type="PROSITE" id="PS51257">
    <property type="entry name" value="PROKAR_LIPOPROTEIN"/>
    <property type="match status" value="1"/>
</dbReference>
<dbReference type="Pfam" id="PF04389">
    <property type="entry name" value="Peptidase_M28"/>
    <property type="match status" value="1"/>
</dbReference>
<keyword evidence="3" id="KW-0121">Carboxypeptidase</keyword>
<dbReference type="OrthoDB" id="844214at2"/>
<protein>
    <submittedName>
        <fullName evidence="3">Zn-dependent amino-or carboxypeptidase, M28 family</fullName>
    </submittedName>
</protein>
<feature type="signal peptide" evidence="1">
    <location>
        <begin position="1"/>
        <end position="18"/>
    </location>
</feature>
<evidence type="ECO:0000256" key="1">
    <source>
        <dbReference type="SAM" id="SignalP"/>
    </source>
</evidence>
<dbReference type="InterPro" id="IPR045175">
    <property type="entry name" value="M28_fam"/>
</dbReference>
<dbReference type="Proteomes" id="UP000182491">
    <property type="component" value="Unassembled WGS sequence"/>
</dbReference>
<keyword evidence="3" id="KW-0378">Hydrolase</keyword>
<dbReference type="Gene3D" id="3.40.630.10">
    <property type="entry name" value="Zn peptidases"/>
    <property type="match status" value="1"/>
</dbReference>
<dbReference type="GO" id="GO:0006508">
    <property type="term" value="P:proteolysis"/>
    <property type="evidence" value="ECO:0007669"/>
    <property type="project" value="InterPro"/>
</dbReference>
<dbReference type="InterPro" id="IPR007484">
    <property type="entry name" value="Peptidase_M28"/>
</dbReference>
<dbReference type="PANTHER" id="PTHR12147:SF26">
    <property type="entry name" value="PEPTIDASE M28 DOMAIN-CONTAINING PROTEIN"/>
    <property type="match status" value="1"/>
</dbReference>
<dbReference type="Gene3D" id="3.50.30.30">
    <property type="match status" value="1"/>
</dbReference>
<name>A0A1I7K188_9BACT</name>
<dbReference type="RefSeq" id="WP_068837022.1">
    <property type="nucleotide sequence ID" value="NZ_BMXC01000004.1"/>
</dbReference>
<dbReference type="AlphaFoldDB" id="A0A1I7K188"/>
<evidence type="ECO:0000313" key="3">
    <source>
        <dbReference type="EMBL" id="SFU91194.1"/>
    </source>
</evidence>